<keyword evidence="3" id="KW-0804">Transcription</keyword>
<sequence length="340" mass="38158">MKSKIPTLKEIAEKLQLSISTVSRALNDHQDISETTKKRVKQLASDLNYIPNIFAKGFRAHKTNIIGVIVPDITHYFTTTLIRGIVEEASLHGYRVIISESNNDVDKQTEMLNTMIQFGVDGVLMSISKMTRDISSILKLMNTLPLILFDKASNKIPCTQVVINEEEAAYNVVEHLINIGKKRIAIIKESEFSYNSEKRFEGYLRALKEHNLPIDEKIILSVDDISIIQGKRMTNVLMSLKQKPDAIFAITDNAAIGVIKTLKKLNVKIPEEIAVVGFSNSLNSTIIEPKLTTVDQPGQKIGATSVKYLIEEINNPNDTHMNKTIEIRSNLIIRNSTFIV</sequence>
<comment type="caution">
    <text evidence="5">The sequence shown here is derived from an EMBL/GenBank/DDBJ whole genome shotgun (WGS) entry which is preliminary data.</text>
</comment>
<dbReference type="InterPro" id="IPR000843">
    <property type="entry name" value="HTH_LacI"/>
</dbReference>
<accession>S7VSN0</accession>
<dbReference type="Proteomes" id="UP000014962">
    <property type="component" value="Unassembled WGS sequence"/>
</dbReference>
<dbReference type="SUPFAM" id="SSF47413">
    <property type="entry name" value="lambda repressor-like DNA-binding domains"/>
    <property type="match status" value="1"/>
</dbReference>
<dbReference type="SUPFAM" id="SSF53822">
    <property type="entry name" value="Periplasmic binding protein-like I"/>
    <property type="match status" value="1"/>
</dbReference>
<dbReference type="Pfam" id="PF00532">
    <property type="entry name" value="Peripla_BP_1"/>
    <property type="match status" value="1"/>
</dbReference>
<keyword evidence="6" id="KW-1185">Reference proteome</keyword>
<dbReference type="CDD" id="cd01392">
    <property type="entry name" value="HTH_LacI"/>
    <property type="match status" value="1"/>
</dbReference>
<dbReference type="Pfam" id="PF00356">
    <property type="entry name" value="LacI"/>
    <property type="match status" value="1"/>
</dbReference>
<dbReference type="InterPro" id="IPR010982">
    <property type="entry name" value="Lambda_DNA-bd_dom_sf"/>
</dbReference>
<protein>
    <submittedName>
        <fullName evidence="5">Transcriptional regulator, LacI family</fullName>
    </submittedName>
</protein>
<name>S7VSN0_9FLAO</name>
<dbReference type="GO" id="GO:0000976">
    <property type="term" value="F:transcription cis-regulatory region binding"/>
    <property type="evidence" value="ECO:0007669"/>
    <property type="project" value="TreeGrafter"/>
</dbReference>
<dbReference type="PANTHER" id="PTHR30146">
    <property type="entry name" value="LACI-RELATED TRANSCRIPTIONAL REPRESSOR"/>
    <property type="match status" value="1"/>
</dbReference>
<dbReference type="AlphaFoldDB" id="S7VSN0"/>
<proteinExistence type="predicted"/>
<dbReference type="PANTHER" id="PTHR30146:SF109">
    <property type="entry name" value="HTH-TYPE TRANSCRIPTIONAL REGULATOR GALS"/>
    <property type="match status" value="1"/>
</dbReference>
<dbReference type="eggNOG" id="COG1609">
    <property type="taxonomic scope" value="Bacteria"/>
</dbReference>
<dbReference type="Gene3D" id="3.40.50.2300">
    <property type="match status" value="2"/>
</dbReference>
<evidence type="ECO:0000256" key="3">
    <source>
        <dbReference type="ARBA" id="ARBA00023163"/>
    </source>
</evidence>
<dbReference type="GO" id="GO:0003700">
    <property type="term" value="F:DNA-binding transcription factor activity"/>
    <property type="evidence" value="ECO:0007669"/>
    <property type="project" value="TreeGrafter"/>
</dbReference>
<dbReference type="STRING" id="641526.ADIWIN_1656"/>
<dbReference type="InterPro" id="IPR001761">
    <property type="entry name" value="Peripla_BP/Lac1_sug-bd_dom"/>
</dbReference>
<evidence type="ECO:0000313" key="6">
    <source>
        <dbReference type="Proteomes" id="UP000014962"/>
    </source>
</evidence>
<keyword evidence="2" id="KW-0238">DNA-binding</keyword>
<dbReference type="Gene3D" id="1.10.260.40">
    <property type="entry name" value="lambda repressor-like DNA-binding domains"/>
    <property type="match status" value="1"/>
</dbReference>
<organism evidence="5 6">
    <name type="scientific">Winogradskyella psychrotolerans RS-3</name>
    <dbReference type="NCBI Taxonomy" id="641526"/>
    <lineage>
        <taxon>Bacteria</taxon>
        <taxon>Pseudomonadati</taxon>
        <taxon>Bacteroidota</taxon>
        <taxon>Flavobacteriia</taxon>
        <taxon>Flavobacteriales</taxon>
        <taxon>Flavobacteriaceae</taxon>
        <taxon>Winogradskyella</taxon>
    </lineage>
</organism>
<dbReference type="CDD" id="cd06267">
    <property type="entry name" value="PBP1_LacI_sugar_binding-like"/>
    <property type="match status" value="1"/>
</dbReference>
<dbReference type="PROSITE" id="PS50932">
    <property type="entry name" value="HTH_LACI_2"/>
    <property type="match status" value="1"/>
</dbReference>
<keyword evidence="1" id="KW-0805">Transcription regulation</keyword>
<feature type="domain" description="HTH lacI-type" evidence="4">
    <location>
        <begin position="6"/>
        <end position="60"/>
    </location>
</feature>
<reference evidence="5 6" key="1">
    <citation type="journal article" date="2013" name="Genome Announc.">
        <title>Draft Genome Sequence of Winogradskyella psychrotolerans RS-3T, Isolated from the Marine Transect of Kongsfjorden, Ny-Alesund, Svalbard, Arctic Ocean.</title>
        <authorList>
            <person name="Kumar Pinnaka A."/>
            <person name="Ara S."/>
            <person name="Singh A."/>
            <person name="Shivaji S."/>
        </authorList>
    </citation>
    <scope>NUCLEOTIDE SEQUENCE [LARGE SCALE GENOMIC DNA]</scope>
    <source>
        <strain evidence="5 6">RS-3</strain>
    </source>
</reference>
<evidence type="ECO:0000313" key="5">
    <source>
        <dbReference type="EMBL" id="EPR73225.1"/>
    </source>
</evidence>
<gene>
    <name evidence="5" type="ORF">ADIWIN_1656</name>
</gene>
<dbReference type="PATRIC" id="fig|641526.4.peg.1642"/>
<evidence type="ECO:0000256" key="2">
    <source>
        <dbReference type="ARBA" id="ARBA00023125"/>
    </source>
</evidence>
<dbReference type="SMART" id="SM00354">
    <property type="entry name" value="HTH_LACI"/>
    <property type="match status" value="1"/>
</dbReference>
<dbReference type="EMBL" id="ATMR01000094">
    <property type="protein sequence ID" value="EPR73225.1"/>
    <property type="molecule type" value="Genomic_DNA"/>
</dbReference>
<dbReference type="InterPro" id="IPR028082">
    <property type="entry name" value="Peripla_BP_I"/>
</dbReference>
<dbReference type="RefSeq" id="WP_020898135.1">
    <property type="nucleotide sequence ID" value="NZ_ATMR01000094.1"/>
</dbReference>
<evidence type="ECO:0000256" key="1">
    <source>
        <dbReference type="ARBA" id="ARBA00023015"/>
    </source>
</evidence>
<dbReference type="OrthoDB" id="9768806at2"/>
<evidence type="ECO:0000259" key="4">
    <source>
        <dbReference type="PROSITE" id="PS50932"/>
    </source>
</evidence>